<keyword evidence="7" id="KW-1185">Reference proteome</keyword>
<keyword evidence="2" id="KW-0344">Guanine-nucleotide releasing factor</keyword>
<evidence type="ECO:0000256" key="1">
    <source>
        <dbReference type="ARBA" id="ARBA00022468"/>
    </source>
</evidence>
<dbReference type="SUPFAM" id="SSF48350">
    <property type="entry name" value="GTPase activation domain, GAP"/>
    <property type="match status" value="1"/>
</dbReference>
<dbReference type="SUPFAM" id="SSF50729">
    <property type="entry name" value="PH domain-like"/>
    <property type="match status" value="2"/>
</dbReference>
<dbReference type="GO" id="GO:0032153">
    <property type="term" value="C:cell division site"/>
    <property type="evidence" value="ECO:0007669"/>
    <property type="project" value="UniProtKB-ARBA"/>
</dbReference>
<dbReference type="SMART" id="SM00233">
    <property type="entry name" value="PH"/>
    <property type="match status" value="2"/>
</dbReference>
<dbReference type="InterPro" id="IPR050729">
    <property type="entry name" value="Rho-GAP"/>
</dbReference>
<dbReference type="eggNOG" id="KOG4407">
    <property type="taxonomic scope" value="Eukaryota"/>
</dbReference>
<dbReference type="eggNOG" id="KOG1450">
    <property type="taxonomic scope" value="Eukaryota"/>
</dbReference>
<dbReference type="InterPro" id="IPR023578">
    <property type="entry name" value="Ras_GEF_dom_sf"/>
</dbReference>
<feature type="domain" description="Rho-GAP" evidence="5">
    <location>
        <begin position="1726"/>
        <end position="1918"/>
    </location>
</feature>
<dbReference type="Gene3D" id="1.10.555.10">
    <property type="entry name" value="Rho GTPase activation protein"/>
    <property type="match status" value="1"/>
</dbReference>
<accession>M7P576</accession>
<dbReference type="InterPro" id="IPR001895">
    <property type="entry name" value="RASGEF_cat_dom"/>
</dbReference>
<dbReference type="RefSeq" id="XP_007874836.1">
    <property type="nucleotide sequence ID" value="XM_007876645.1"/>
</dbReference>
<dbReference type="EMBL" id="AFWA02000007">
    <property type="protein sequence ID" value="EMR09030.1"/>
    <property type="molecule type" value="Genomic_DNA"/>
</dbReference>
<dbReference type="InterPro" id="IPR001849">
    <property type="entry name" value="PH_domain"/>
</dbReference>
<protein>
    <recommendedName>
        <fullName evidence="8">Rho-GAP domain-containing protein</fullName>
    </recommendedName>
</protein>
<dbReference type="Pfam" id="PF00620">
    <property type="entry name" value="RhoGAP"/>
    <property type="match status" value="1"/>
</dbReference>
<dbReference type="Gene3D" id="1.20.870.10">
    <property type="entry name" value="Son of sevenless (SoS) protein Chain: S domain 1"/>
    <property type="match status" value="1"/>
</dbReference>
<dbReference type="InterPro" id="IPR011993">
    <property type="entry name" value="PH-like_dom_sf"/>
</dbReference>
<dbReference type="PANTHER" id="PTHR23176:SF96">
    <property type="entry name" value="GTPASE-ACTIVATING PROTEIN BEM2_IPL2"/>
    <property type="match status" value="1"/>
</dbReference>
<dbReference type="InterPro" id="IPR000198">
    <property type="entry name" value="RhoGAP_dom"/>
</dbReference>
<feature type="domain" description="N-terminal Ras-GEF" evidence="4">
    <location>
        <begin position="1020"/>
        <end position="1196"/>
    </location>
</feature>
<gene>
    <name evidence="6" type="ORF">PNEG_02803</name>
</gene>
<dbReference type="SMART" id="SM00324">
    <property type="entry name" value="RhoGAP"/>
    <property type="match status" value="1"/>
</dbReference>
<evidence type="ECO:0000259" key="5">
    <source>
        <dbReference type="PROSITE" id="PS50238"/>
    </source>
</evidence>
<dbReference type="VEuPathDB" id="FungiDB:PNEG_02803"/>
<evidence type="ECO:0000256" key="2">
    <source>
        <dbReference type="PROSITE-ProRule" id="PRU00168"/>
    </source>
</evidence>
<dbReference type="GO" id="GO:0005085">
    <property type="term" value="F:guanyl-nucleotide exchange factor activity"/>
    <property type="evidence" value="ECO:0007669"/>
    <property type="project" value="UniProtKB-KW"/>
</dbReference>
<dbReference type="GO" id="GO:0007264">
    <property type="term" value="P:small GTPase-mediated signal transduction"/>
    <property type="evidence" value="ECO:0007669"/>
    <property type="project" value="InterPro"/>
</dbReference>
<evidence type="ECO:0000259" key="4">
    <source>
        <dbReference type="PROSITE" id="PS50212"/>
    </source>
</evidence>
<reference evidence="7" key="1">
    <citation type="journal article" date="2016" name="Nat. Commun.">
        <title>Genome analysis of three Pneumocystis species reveals adaptation mechanisms to life exclusively in mammalian hosts.</title>
        <authorList>
            <person name="Ma L."/>
            <person name="Chen Z."/>
            <person name="Huang D.W."/>
            <person name="Kutty G."/>
            <person name="Ishihara M."/>
            <person name="Wang H."/>
            <person name="Abouelleil A."/>
            <person name="Bishop L."/>
            <person name="Davey E."/>
            <person name="Deng R."/>
            <person name="Deng X."/>
            <person name="Fan L."/>
            <person name="Fantoni G."/>
            <person name="Fitzgerald M."/>
            <person name="Gogineni E."/>
            <person name="Goldberg J.M."/>
            <person name="Handley G."/>
            <person name="Hu X."/>
            <person name="Huber C."/>
            <person name="Jiao X."/>
            <person name="Jones K."/>
            <person name="Levin J.Z."/>
            <person name="Liu Y."/>
            <person name="Macdonald P."/>
            <person name="Melnikov A."/>
            <person name="Raley C."/>
            <person name="Sassi M."/>
            <person name="Sherman B.T."/>
            <person name="Song X."/>
            <person name="Sykes S."/>
            <person name="Tran B."/>
            <person name="Walsh L."/>
            <person name="Xia Y."/>
            <person name="Yang J."/>
            <person name="Young S."/>
            <person name="Zeng Q."/>
            <person name="Zheng X."/>
            <person name="Stephens R."/>
            <person name="Nusbaum C."/>
            <person name="Birren B.W."/>
            <person name="Azadi P."/>
            <person name="Lempicki R.A."/>
            <person name="Cuomo C.A."/>
            <person name="Kovacs J.A."/>
        </authorList>
    </citation>
    <scope>NUCLEOTIDE SEQUENCE [LARGE SCALE GENOMIC DNA]</scope>
    <source>
        <strain evidence="7">B123</strain>
    </source>
</reference>
<dbReference type="Pfam" id="PF00617">
    <property type="entry name" value="RasGEF"/>
    <property type="match status" value="1"/>
</dbReference>
<dbReference type="SUPFAM" id="SSF48366">
    <property type="entry name" value="Ras GEF"/>
    <property type="match status" value="2"/>
</dbReference>
<name>M7P576_PNEMU</name>
<dbReference type="PROSITE" id="PS50238">
    <property type="entry name" value="RHOGAP"/>
    <property type="match status" value="1"/>
</dbReference>
<dbReference type="PROSITE" id="PS50212">
    <property type="entry name" value="RASGEF_NTER"/>
    <property type="match status" value="1"/>
</dbReference>
<keyword evidence="1" id="KW-0343">GTPase activation</keyword>
<dbReference type="Pfam" id="PF00618">
    <property type="entry name" value="RasGEF_N"/>
    <property type="match status" value="1"/>
</dbReference>
<dbReference type="STRING" id="1069680.M7P576"/>
<dbReference type="InterPro" id="IPR000651">
    <property type="entry name" value="Ras-like_Gua-exchang_fac_N"/>
</dbReference>
<dbReference type="PROSITE" id="PS50009">
    <property type="entry name" value="RASGEF_CAT"/>
    <property type="match status" value="1"/>
</dbReference>
<comment type="caution">
    <text evidence="6">The sequence shown here is derived from an EMBL/GenBank/DDBJ whole genome shotgun (WGS) entry which is preliminary data.</text>
</comment>
<dbReference type="GO" id="GO:0005938">
    <property type="term" value="C:cell cortex"/>
    <property type="evidence" value="ECO:0007669"/>
    <property type="project" value="UniProtKB-ARBA"/>
</dbReference>
<dbReference type="InterPro" id="IPR036964">
    <property type="entry name" value="RASGEF_cat_dom_sf"/>
</dbReference>
<dbReference type="Proteomes" id="UP000011958">
    <property type="component" value="Unassembled WGS sequence"/>
</dbReference>
<dbReference type="CDD" id="cd00159">
    <property type="entry name" value="RhoGAP"/>
    <property type="match status" value="1"/>
</dbReference>
<evidence type="ECO:0000313" key="7">
    <source>
        <dbReference type="Proteomes" id="UP000011958"/>
    </source>
</evidence>
<dbReference type="GeneID" id="19896492"/>
<dbReference type="SMART" id="SM00147">
    <property type="entry name" value="RasGEF"/>
    <property type="match status" value="1"/>
</dbReference>
<sequence length="1933" mass="224891">MKSNKKEKRKSDSKYLYKDIENLCVDNNKSKNKQRFNHIFFYSRKIQKISNSHKHEGMMKQEHGGMDLDKSCEQDCLDGSMDQSFSDQISQYLHAPASQSLNNLNMPSNYMSSLDSSKVIFKKRNVLTKNTPSISWKKKKSTQKHRIDCQEHSVSLLSDSIIHKGWLNRMDETDHKFSGFSNSCNNWKLCMTILSGSKLYFYTPQEISNSSYNVMYSYDLQNTSDSMEYKFSSSEFDLNVRSILYDTNNLQRFFFGVILTEFEGFIQDFEKDMNSIFFIENILVLCYRGSFIFNKDQDLHPNSNAHNIDLKKLWKLDVVYNVFDVNIVFNLLKNVNLVSSELFGEDLYLMTINNEEIIRRFILSKESAICFLKKYSLFQKLTKSVEFSILKNTALTEFNSMSISNDVQDILLNYDKTLKATTTRILLEIMLGINNTTTNFDIFELFSTLIGFWDSSETILGTIISIVSESLVDFSSSIEKMINIWCDKCYGMFQDSNIIDNIEKLIKNGIDPNNSILSQKLRNKIKNKELTLKSDLFDLIAIDFSIYKIYDNNLEFGLSVEAILEIPPEVFSRELYYFHQRFLNTWDPSLDLSLFFNKVSFNLIRNPLIFGHRHIHFITRLVLEQLLKTNDKMSSQLRANICAYWISVSICLKNFGDMAGWFSIIIALCSPSIIRLRETWTLVDLNLRNFVQNSASIMNDLHEFDFYMTDKTIYMPDTLISDKLSKIEISKQTIPYYGEILNYIENFISFYGSNNKLINIELFNDIFILVKKKLERWRCIVLANKSFICIGDENRSIILQELFKQLNCVRSNPQSIFSDVFFKKSLKCEPLKRSLSLQFDFSQNINTKSGICAFLIFNYIYNSCSLHDFMDLSEIYKDQNVYTDIETYSITEDSSLYNPLVQVSDLEKLNKHLKRSSFPFNRYSMLITDFDFDSKIRYKTVNLRDKSSLISKNSQDVFGENESLFYYVDGELVLRSIRNISEKKGSNCVKLSSKDNNILKVFENEKTCDNVNPLRTILSYQVIVKAGSLERLIDVLVLGIDDFSERLIHESKNIQLDLYMNTGDFRLIFFSIFRSFCAPFTLLEHFKKRLAGSKAIASRIGVNMKVSEYAKNNRMFPDWTSSDSSNYSLFNYDFYLKIHVGVLECVILWLTHYFDDFVDDLSMLDGFYSFLKLANDQLQNWKEIVSTKNELQYYMSQYLDLFENLRKLFAKLSYQPQIELSHVISIKILQEIDISSEYSDEDLFNLAYTLDRLTASIFKKLTLEDWIYCFELFQVQFRDLESFFEYHESISLQNDNYVLQDTYSLLSQIRGSQSHDLLINMFPHSIRELFRLRHNIIKWVISQITDINIDCCTRVNRILLYLRLLGVYKLTMTHLDFFSGPFDGNDLIKDKSMLPSFVGNAIAAALVRPESRLFIYAWSMVASARGLNGQVEDLASIIPLVTVKNSFSFTPCIGWIFQRMLKIVFCIPDVIGNSQLINFIKYTFLYDFILRVIGFGNHENFEVNQQTDKCDNTNDIIVNIRTHDLRTLEMVSENENYPLQFSNIRKPFESLIQKKIITIQKNQKHCGSIKKHLEGLNKDIKRENVNVSKICEEDHKKVALKHKGNNSFWSSHSSSMFMNNSTKDKVLALESEPLDVIDLVDSSVSTLKNSKHECVFRIKSRNGIKILLRAPSVDEYKIWYKKLKDLSAITFNKKKNILMKDTHAASVNIAVKIPSVGLDSTTCYGVDLETLCCREKSNIPKIVNDLIIEIEARGLQEVGIYRVPGSVSKVNSLKTLFDAGENVDFKDGRWADINIIAGALKLWLRELPEPLMTYKLYPKFIGLVDISDYHKRIILLKTLIRSLPFYNYFLVKRLVEHFEKIINYETVNQMYAHNLAIIFGPNFLQPFPSNYSFSQTVTHLGKAQEVIKELIIHRNSIFYDRNSSQMSFHLQSV</sequence>
<dbReference type="Gene3D" id="1.10.840.10">
    <property type="entry name" value="Ras guanine-nucleotide exchange factors catalytic domain"/>
    <property type="match status" value="1"/>
</dbReference>
<proteinExistence type="predicted"/>
<dbReference type="Gene3D" id="2.30.29.30">
    <property type="entry name" value="Pleckstrin-homology domain (PH domain)/Phosphotyrosine-binding domain (PTB)"/>
    <property type="match status" value="2"/>
</dbReference>
<evidence type="ECO:0000313" key="6">
    <source>
        <dbReference type="EMBL" id="EMR09030.1"/>
    </source>
</evidence>
<dbReference type="HOGENOM" id="CLU_235153_0_0_1"/>
<evidence type="ECO:0000259" key="3">
    <source>
        <dbReference type="PROSITE" id="PS50009"/>
    </source>
</evidence>
<dbReference type="OMA" id="ELYPREW"/>
<feature type="domain" description="Ras-GEF" evidence="3">
    <location>
        <begin position="567"/>
        <end position="831"/>
    </location>
</feature>
<dbReference type="GO" id="GO:0005096">
    <property type="term" value="F:GTPase activator activity"/>
    <property type="evidence" value="ECO:0007669"/>
    <property type="project" value="UniProtKB-KW"/>
</dbReference>
<dbReference type="OrthoDB" id="79452at2759"/>
<dbReference type="InterPro" id="IPR008936">
    <property type="entry name" value="Rho_GTPase_activation_prot"/>
</dbReference>
<evidence type="ECO:0008006" key="8">
    <source>
        <dbReference type="Google" id="ProtNLM"/>
    </source>
</evidence>
<dbReference type="PANTHER" id="PTHR23176">
    <property type="entry name" value="RHO/RAC/CDC GTPASE-ACTIVATING PROTEIN"/>
    <property type="match status" value="1"/>
</dbReference>
<organism evidence="6 7">
    <name type="scientific">Pneumocystis murina (strain B123)</name>
    <name type="common">Mouse pneumocystis pneumonia agent</name>
    <name type="synonym">Pneumocystis carinii f. sp. muris</name>
    <dbReference type="NCBI Taxonomy" id="1069680"/>
    <lineage>
        <taxon>Eukaryota</taxon>
        <taxon>Fungi</taxon>
        <taxon>Dikarya</taxon>
        <taxon>Ascomycota</taxon>
        <taxon>Taphrinomycotina</taxon>
        <taxon>Pneumocystomycetes</taxon>
        <taxon>Pneumocystaceae</taxon>
        <taxon>Pneumocystis</taxon>
    </lineage>
</organism>